<organism evidence="2 3">
    <name type="scientific">Nostocoides jenkinsii Ben 74</name>
    <dbReference type="NCBI Taxonomy" id="1193518"/>
    <lineage>
        <taxon>Bacteria</taxon>
        <taxon>Bacillati</taxon>
        <taxon>Actinomycetota</taxon>
        <taxon>Actinomycetes</taxon>
        <taxon>Micrococcales</taxon>
        <taxon>Intrasporangiaceae</taxon>
        <taxon>Nostocoides</taxon>
    </lineage>
</organism>
<evidence type="ECO:0000313" key="2">
    <source>
        <dbReference type="EMBL" id="CCI54789.1"/>
    </source>
</evidence>
<comment type="caution">
    <text evidence="2">The sequence shown here is derived from an EMBL/GenBank/DDBJ whole genome shotgun (WGS) entry which is preliminary data.</text>
</comment>
<dbReference type="AlphaFoldDB" id="A0A077MDP7"/>
<dbReference type="InterPro" id="IPR027417">
    <property type="entry name" value="P-loop_NTPase"/>
</dbReference>
<dbReference type="Proteomes" id="UP000035720">
    <property type="component" value="Unassembled WGS sequence"/>
</dbReference>
<evidence type="ECO:0000313" key="3">
    <source>
        <dbReference type="Proteomes" id="UP000035720"/>
    </source>
</evidence>
<gene>
    <name evidence="2" type="ORF">BN13_820010</name>
</gene>
<dbReference type="Pfam" id="PF00350">
    <property type="entry name" value="Dynamin_N"/>
    <property type="match status" value="1"/>
</dbReference>
<keyword evidence="3" id="KW-1185">Reference proteome</keyword>
<dbReference type="OrthoDB" id="207675at2"/>
<reference evidence="2 3" key="1">
    <citation type="journal article" date="2013" name="ISME J.">
        <title>A metabolic model for members of the genus Tetrasphaera involved in enhanced biological phosphorus removal.</title>
        <authorList>
            <person name="Kristiansen R."/>
            <person name="Nguyen H.T.T."/>
            <person name="Saunders A.M."/>
            <person name="Nielsen J.L."/>
            <person name="Wimmer R."/>
            <person name="Le V.Q."/>
            <person name="McIlroy S.J."/>
            <person name="Petrovski S."/>
            <person name="Seviour R.J."/>
            <person name="Calteau A."/>
            <person name="Nielsen K.L."/>
            <person name="Nielsen P.H."/>
        </authorList>
    </citation>
    <scope>NUCLEOTIDE SEQUENCE [LARGE SCALE GENOMIC DNA]</scope>
    <source>
        <strain evidence="2 3">Ben 74</strain>
    </source>
</reference>
<dbReference type="RefSeq" id="WP_048547426.1">
    <property type="nucleotide sequence ID" value="NZ_HF571038.1"/>
</dbReference>
<dbReference type="STRING" id="1193518.BN13_820010"/>
<accession>A0A077MDP7</accession>
<dbReference type="SUPFAM" id="SSF52540">
    <property type="entry name" value="P-loop containing nucleoside triphosphate hydrolases"/>
    <property type="match status" value="1"/>
</dbReference>
<feature type="domain" description="Dynamin N-terminal" evidence="1">
    <location>
        <begin position="67"/>
        <end position="209"/>
    </location>
</feature>
<name>A0A077MDP7_9MICO</name>
<dbReference type="EMBL" id="CAJC01000197">
    <property type="protein sequence ID" value="CCI54789.1"/>
    <property type="molecule type" value="Genomic_DNA"/>
</dbReference>
<protein>
    <submittedName>
        <fullName evidence="2">Putative ABC transporter</fullName>
    </submittedName>
</protein>
<proteinExistence type="predicted"/>
<dbReference type="InterPro" id="IPR045063">
    <property type="entry name" value="Dynamin_N"/>
</dbReference>
<dbReference type="Gene3D" id="3.40.50.300">
    <property type="entry name" value="P-loop containing nucleotide triphosphate hydrolases"/>
    <property type="match status" value="1"/>
</dbReference>
<sequence>MTSDRATNGELLAAVTAFRDVVAASSLPLDLPSTARAKDNRVALLRQLEDYVIPRLSSIDAPLLAVIGGSTGAGKSTLVNSILRREVSKPGVIRPTTTSPVLIHHPQDARWFTDKRILPGLARVTGEPSGPDESSTVRLVTSAELPPGMALLDAPDIDSVVSANRGLARQLLAAADLWLFVTTAARYADAVPWELLRQASDRGTAVAIVLDRVPPEVMGEVRPHLVEMLREQGLGTAPVFPIPEVVLEGSLIPESDIARLRGWLTDLAADAAARETVVRQTLSGALASLDERAEELVVASRTQQRVVEELSQVVDQVYRRARTGIDEGMSDGRLLRGEVLGRWQDYVGTGEFFKKVEVGVSRLRDRIGDALRGAGKPVSPEAVDDALQTGVAQLIEANADTAAIEVARTWRGLPAGEEVLAVHPELARASAGFSGEVDRVVRTWQGEVLDLVRTEGGSRRTNARVAAVGVNGVGLLLMLFTFTHTAGLSGAEVGIAGGTAVAAQRVLEAIFGDQAVRSMAAKARAALEQHTDHLLAGEAKRFARAIGRVDVPADQADRLSRALDRVQAAR</sequence>
<evidence type="ECO:0000259" key="1">
    <source>
        <dbReference type="Pfam" id="PF00350"/>
    </source>
</evidence>